<dbReference type="Gene3D" id="2.40.30.170">
    <property type="match status" value="1"/>
</dbReference>
<evidence type="ECO:0000256" key="4">
    <source>
        <dbReference type="ARBA" id="ARBA00023136"/>
    </source>
</evidence>
<dbReference type="NCBIfam" id="TIGR01730">
    <property type="entry name" value="RND_mfp"/>
    <property type="match status" value="1"/>
</dbReference>
<feature type="region of interest" description="Disordered" evidence="6">
    <location>
        <begin position="297"/>
        <end position="336"/>
    </location>
</feature>
<evidence type="ECO:0000256" key="1">
    <source>
        <dbReference type="ARBA" id="ARBA00009477"/>
    </source>
</evidence>
<dbReference type="InterPro" id="IPR058634">
    <property type="entry name" value="AaeA-lik-b-barrel"/>
</dbReference>
<dbReference type="RefSeq" id="WP_086072229.1">
    <property type="nucleotide sequence ID" value="NZ_CP021109.1"/>
</dbReference>
<sequence>MKVPSLPGPLDFVRFAVTVILVVAAAYAGWRLWSHYELEPWTRDGRVKAYVVQVAPDVSGLVTAVPVHDNQDVKAGDVLFEIDRARFQLAFEQAKAAVESQTVALAQANRDARRNRELGQLVSAEVREQSQTRVEQAQAALAQAKVALDVARLNLERSRVVAATDGRVTNLDLRVGAYATAGRGVMALVDANSFYVEGYFEETKLPRIHEGDPVTVALMGEPRVLRGHVESIAMGIADRDRSTAANMLPNVNPNFNWVRLAQRIPVRVHIDEVPQGVRLVAGQTATVSVDAVTRQVADAAPSGADQAPPEAAAGPGPATPAEPHANTGTAAKRPAQ</sequence>
<dbReference type="GO" id="GO:0022857">
    <property type="term" value="F:transmembrane transporter activity"/>
    <property type="evidence" value="ECO:0007669"/>
    <property type="project" value="InterPro"/>
</dbReference>
<evidence type="ECO:0000313" key="10">
    <source>
        <dbReference type="EMBL" id="ARP86428.1"/>
    </source>
</evidence>
<dbReference type="AlphaFoldDB" id="A0A1W6YZC4"/>
<dbReference type="InterPro" id="IPR006143">
    <property type="entry name" value="RND_pump_MFP"/>
</dbReference>
<dbReference type="Pfam" id="PF25917">
    <property type="entry name" value="BSH_RND"/>
    <property type="match status" value="1"/>
</dbReference>
<evidence type="ECO:0000256" key="5">
    <source>
        <dbReference type="SAM" id="Coils"/>
    </source>
</evidence>
<keyword evidence="4 7" id="KW-0472">Membrane</keyword>
<keyword evidence="5" id="KW-0175">Coiled coil</keyword>
<dbReference type="InterPro" id="IPR058625">
    <property type="entry name" value="MdtA-like_BSH"/>
</dbReference>
<gene>
    <name evidence="10" type="ORF">CAL13_09620</name>
</gene>
<feature type="coiled-coil region" evidence="5">
    <location>
        <begin position="127"/>
        <end position="154"/>
    </location>
</feature>
<evidence type="ECO:0000313" key="11">
    <source>
        <dbReference type="Proteomes" id="UP000194139"/>
    </source>
</evidence>
<dbReference type="InterPro" id="IPR050393">
    <property type="entry name" value="MFP_Efflux_Pump"/>
</dbReference>
<feature type="domain" description="Multidrug resistance protein MdtA-like barrel-sandwich hybrid" evidence="8">
    <location>
        <begin position="51"/>
        <end position="189"/>
    </location>
</feature>
<organism evidence="10 11">
    <name type="scientific">Bordetella genomosp. 9</name>
    <dbReference type="NCBI Taxonomy" id="1416803"/>
    <lineage>
        <taxon>Bacteria</taxon>
        <taxon>Pseudomonadati</taxon>
        <taxon>Pseudomonadota</taxon>
        <taxon>Betaproteobacteria</taxon>
        <taxon>Burkholderiales</taxon>
        <taxon>Alcaligenaceae</taxon>
        <taxon>Bordetella</taxon>
    </lineage>
</organism>
<feature type="domain" description="p-hydroxybenzoic acid efflux pump subunit AaeA-like beta-barrel" evidence="9">
    <location>
        <begin position="193"/>
        <end position="289"/>
    </location>
</feature>
<evidence type="ECO:0000256" key="2">
    <source>
        <dbReference type="ARBA" id="ARBA00022692"/>
    </source>
</evidence>
<dbReference type="PANTHER" id="PTHR30367">
    <property type="entry name" value="P-HYDROXYBENZOIC ACID EFFLUX PUMP SUBUNIT AAEA-RELATED"/>
    <property type="match status" value="1"/>
</dbReference>
<evidence type="ECO:0000256" key="7">
    <source>
        <dbReference type="SAM" id="Phobius"/>
    </source>
</evidence>
<evidence type="ECO:0000256" key="3">
    <source>
        <dbReference type="ARBA" id="ARBA00022989"/>
    </source>
</evidence>
<protein>
    <submittedName>
        <fullName evidence="10">Efflux transporter periplasmic adaptor subunit</fullName>
    </submittedName>
</protein>
<keyword evidence="11" id="KW-1185">Reference proteome</keyword>
<reference evidence="10 11" key="1">
    <citation type="submission" date="2017-05" db="EMBL/GenBank/DDBJ databases">
        <title>Complete and WGS of Bordetella genogroups.</title>
        <authorList>
            <person name="Spilker T."/>
            <person name="LiPuma J."/>
        </authorList>
    </citation>
    <scope>NUCLEOTIDE SEQUENCE [LARGE SCALE GENOMIC DNA]</scope>
    <source>
        <strain evidence="10 11">AU17164</strain>
    </source>
</reference>
<dbReference type="Pfam" id="PF25963">
    <property type="entry name" value="Beta-barrel_AAEA"/>
    <property type="match status" value="1"/>
</dbReference>
<dbReference type="EMBL" id="CP021109">
    <property type="protein sequence ID" value="ARP86428.1"/>
    <property type="molecule type" value="Genomic_DNA"/>
</dbReference>
<evidence type="ECO:0000259" key="9">
    <source>
        <dbReference type="Pfam" id="PF25963"/>
    </source>
</evidence>
<dbReference type="Gene3D" id="2.40.50.100">
    <property type="match status" value="1"/>
</dbReference>
<feature type="transmembrane region" description="Helical" evidence="7">
    <location>
        <begin position="12"/>
        <end position="33"/>
    </location>
</feature>
<dbReference type="Proteomes" id="UP000194139">
    <property type="component" value="Chromosome"/>
</dbReference>
<keyword evidence="3 7" id="KW-1133">Transmembrane helix</keyword>
<dbReference type="GO" id="GO:0016020">
    <property type="term" value="C:membrane"/>
    <property type="evidence" value="ECO:0007669"/>
    <property type="project" value="InterPro"/>
</dbReference>
<evidence type="ECO:0000256" key="6">
    <source>
        <dbReference type="SAM" id="MobiDB-lite"/>
    </source>
</evidence>
<dbReference type="PANTHER" id="PTHR30367:SF12">
    <property type="entry name" value="P-HYDROXYBENZOIC ACID EFFLUX PUMP SUBUNIT AAEA"/>
    <property type="match status" value="1"/>
</dbReference>
<comment type="similarity">
    <text evidence="1">Belongs to the membrane fusion protein (MFP) (TC 8.A.1) family.</text>
</comment>
<feature type="compositionally biased region" description="Low complexity" evidence="6">
    <location>
        <begin position="307"/>
        <end position="323"/>
    </location>
</feature>
<keyword evidence="2 7" id="KW-0812">Transmembrane</keyword>
<proteinExistence type="inferred from homology"/>
<accession>A0A1W6YZC4</accession>
<dbReference type="SUPFAM" id="SSF111369">
    <property type="entry name" value="HlyD-like secretion proteins"/>
    <property type="match status" value="1"/>
</dbReference>
<name>A0A1W6YZC4_9BORD</name>
<evidence type="ECO:0000259" key="8">
    <source>
        <dbReference type="Pfam" id="PF25917"/>
    </source>
</evidence>